<dbReference type="Pfam" id="PF13602">
    <property type="entry name" value="ADH_zinc_N_2"/>
    <property type="match status" value="1"/>
</dbReference>
<dbReference type="Gene3D" id="3.90.180.10">
    <property type="entry name" value="Medium-chain alcohol dehydrogenases, catalytic domain"/>
    <property type="match status" value="1"/>
</dbReference>
<proteinExistence type="predicted"/>
<accession>A0ABP6Z6S8</accession>
<organism evidence="1 2">
    <name type="scientific">Kineosporia mesophila</name>
    <dbReference type="NCBI Taxonomy" id="566012"/>
    <lineage>
        <taxon>Bacteria</taxon>
        <taxon>Bacillati</taxon>
        <taxon>Actinomycetota</taxon>
        <taxon>Actinomycetes</taxon>
        <taxon>Kineosporiales</taxon>
        <taxon>Kineosporiaceae</taxon>
        <taxon>Kineosporia</taxon>
    </lineage>
</organism>
<name>A0ABP6Z6S8_9ACTN</name>
<evidence type="ECO:0000313" key="1">
    <source>
        <dbReference type="EMBL" id="GAA3599664.1"/>
    </source>
</evidence>
<sequence>MQVQTDCGVQILIPPGMRAVADLAGQGRLKAHIDAVFSLAEGAKDHALSETGRSTGKIVLDRREDQQA</sequence>
<dbReference type="Gene3D" id="3.40.50.720">
    <property type="entry name" value="NAD(P)-binding Rossmann-like Domain"/>
    <property type="match status" value="1"/>
</dbReference>
<evidence type="ECO:0000313" key="2">
    <source>
        <dbReference type="Proteomes" id="UP001501074"/>
    </source>
</evidence>
<protein>
    <submittedName>
        <fullName evidence="1">Uncharacterized protein</fullName>
    </submittedName>
</protein>
<dbReference type="Proteomes" id="UP001501074">
    <property type="component" value="Unassembled WGS sequence"/>
</dbReference>
<keyword evidence="2" id="KW-1185">Reference proteome</keyword>
<gene>
    <name evidence="1" type="ORF">GCM10022223_13920</name>
</gene>
<comment type="caution">
    <text evidence="1">The sequence shown here is derived from an EMBL/GenBank/DDBJ whole genome shotgun (WGS) entry which is preliminary data.</text>
</comment>
<dbReference type="EMBL" id="BAAAZO010000002">
    <property type="protein sequence ID" value="GAA3599664.1"/>
    <property type="molecule type" value="Genomic_DNA"/>
</dbReference>
<reference evidence="2" key="1">
    <citation type="journal article" date="2019" name="Int. J. Syst. Evol. Microbiol.">
        <title>The Global Catalogue of Microorganisms (GCM) 10K type strain sequencing project: providing services to taxonomists for standard genome sequencing and annotation.</title>
        <authorList>
            <consortium name="The Broad Institute Genomics Platform"/>
            <consortium name="The Broad Institute Genome Sequencing Center for Infectious Disease"/>
            <person name="Wu L."/>
            <person name="Ma J."/>
        </authorList>
    </citation>
    <scope>NUCLEOTIDE SEQUENCE [LARGE SCALE GENOMIC DNA]</scope>
    <source>
        <strain evidence="2">JCM 16902</strain>
    </source>
</reference>
<dbReference type="RefSeq" id="WP_231489035.1">
    <property type="nucleotide sequence ID" value="NZ_BAAAZO010000002.1"/>
</dbReference>